<dbReference type="EMBL" id="KN825377">
    <property type="protein sequence ID" value="KIK91535.1"/>
    <property type="molecule type" value="Genomic_DNA"/>
</dbReference>
<reference evidence="1 2" key="1">
    <citation type="submission" date="2014-04" db="EMBL/GenBank/DDBJ databases">
        <authorList>
            <consortium name="DOE Joint Genome Institute"/>
            <person name="Kuo A."/>
            <person name="Kohler A."/>
            <person name="Jargeat P."/>
            <person name="Nagy L.G."/>
            <person name="Floudas D."/>
            <person name="Copeland A."/>
            <person name="Barry K.W."/>
            <person name="Cichocki N."/>
            <person name="Veneault-Fourrey C."/>
            <person name="LaButti K."/>
            <person name="Lindquist E.A."/>
            <person name="Lipzen A."/>
            <person name="Lundell T."/>
            <person name="Morin E."/>
            <person name="Murat C."/>
            <person name="Sun H."/>
            <person name="Tunlid A."/>
            <person name="Henrissat B."/>
            <person name="Grigoriev I.V."/>
            <person name="Hibbett D.S."/>
            <person name="Martin F."/>
            <person name="Nordberg H.P."/>
            <person name="Cantor M.N."/>
            <person name="Hua S.X."/>
        </authorList>
    </citation>
    <scope>NUCLEOTIDE SEQUENCE [LARGE SCALE GENOMIC DNA]</scope>
    <source>
        <strain evidence="1 2">Ve08.2h10</strain>
    </source>
</reference>
<accession>A0A0D0E3E4</accession>
<evidence type="ECO:0000313" key="2">
    <source>
        <dbReference type="Proteomes" id="UP000054538"/>
    </source>
</evidence>
<reference evidence="2" key="2">
    <citation type="submission" date="2015-01" db="EMBL/GenBank/DDBJ databases">
        <title>Evolutionary Origins and Diversification of the Mycorrhizal Mutualists.</title>
        <authorList>
            <consortium name="DOE Joint Genome Institute"/>
            <consortium name="Mycorrhizal Genomics Consortium"/>
            <person name="Kohler A."/>
            <person name="Kuo A."/>
            <person name="Nagy L.G."/>
            <person name="Floudas D."/>
            <person name="Copeland A."/>
            <person name="Barry K.W."/>
            <person name="Cichocki N."/>
            <person name="Veneault-Fourrey C."/>
            <person name="LaButti K."/>
            <person name="Lindquist E.A."/>
            <person name="Lipzen A."/>
            <person name="Lundell T."/>
            <person name="Morin E."/>
            <person name="Murat C."/>
            <person name="Riley R."/>
            <person name="Ohm R."/>
            <person name="Sun H."/>
            <person name="Tunlid A."/>
            <person name="Henrissat B."/>
            <person name="Grigoriev I.V."/>
            <person name="Hibbett D.S."/>
            <person name="Martin F."/>
        </authorList>
    </citation>
    <scope>NUCLEOTIDE SEQUENCE [LARGE SCALE GENOMIC DNA]</scope>
    <source>
        <strain evidence="2">Ve08.2h10</strain>
    </source>
</reference>
<protein>
    <submittedName>
        <fullName evidence="1">Uncharacterized protein</fullName>
    </submittedName>
</protein>
<keyword evidence="2" id="KW-1185">Reference proteome</keyword>
<dbReference type="Proteomes" id="UP000054538">
    <property type="component" value="Unassembled WGS sequence"/>
</dbReference>
<dbReference type="AlphaFoldDB" id="A0A0D0E3E4"/>
<evidence type="ECO:0000313" key="1">
    <source>
        <dbReference type="EMBL" id="KIK91535.1"/>
    </source>
</evidence>
<gene>
    <name evidence="1" type="ORF">PAXRUDRAFT_626315</name>
</gene>
<dbReference type="HOGENOM" id="CLU_2469781_0_0_1"/>
<dbReference type="InParanoid" id="A0A0D0E3E4"/>
<name>A0A0D0E3E4_9AGAM</name>
<proteinExistence type="predicted"/>
<sequence length="88" mass="9775">MRCKKAGSLAAVGRIYQVLVLSPHVSALNGNRRGFGSLFPWRGGIYSNLETRKTSSTFTAVEKYRPRNTGKDAWLVAASDFLSLTRLR</sequence>
<organism evidence="1 2">
    <name type="scientific">Paxillus rubicundulus Ve08.2h10</name>
    <dbReference type="NCBI Taxonomy" id="930991"/>
    <lineage>
        <taxon>Eukaryota</taxon>
        <taxon>Fungi</taxon>
        <taxon>Dikarya</taxon>
        <taxon>Basidiomycota</taxon>
        <taxon>Agaricomycotina</taxon>
        <taxon>Agaricomycetes</taxon>
        <taxon>Agaricomycetidae</taxon>
        <taxon>Boletales</taxon>
        <taxon>Paxilineae</taxon>
        <taxon>Paxillaceae</taxon>
        <taxon>Paxillus</taxon>
    </lineage>
</organism>